<accession>A0ACC0UVQ6</accession>
<sequence length="340" mass="37046">MGSVANPLSIEVLPPVHNVAEVPVTTTTTTAAAINTNTDLVGDVATVCARLQPRMEYAARRIAAQTLLLAETGRCTFIHHAQVPESGALRDAFSASAAHAMGSSANASLVRSEISRRATALVDAVGSAGAVSRWPLVEMDMLPPVQALLIYQVIRLFSPHCGITERAQAERDAVVLRSWVTKLRATLRPIYPNRDTSSSSSSSSSMGTTPWESWVGEESTRRTIVFAETLRGVCSFLKREWDGASECVHNLEYTAQVGLWEAQSAAEWRTAVARLPALPVNMKSYHRDLLESTPSDVDDLTIILHGASEGLDSLEEWLDGDRQLLEKWGLRGNASRYSIY</sequence>
<proteinExistence type="predicted"/>
<comment type="caution">
    <text evidence="1">The sequence shown here is derived from an EMBL/GenBank/DDBJ whole genome shotgun (WGS) entry which is preliminary data.</text>
</comment>
<protein>
    <submittedName>
        <fullName evidence="1">Uncharacterized protein</fullName>
    </submittedName>
</protein>
<evidence type="ECO:0000313" key="2">
    <source>
        <dbReference type="Proteomes" id="UP001163324"/>
    </source>
</evidence>
<keyword evidence="2" id="KW-1185">Reference proteome</keyword>
<dbReference type="Proteomes" id="UP001163324">
    <property type="component" value="Chromosome 7"/>
</dbReference>
<organism evidence="1 2">
    <name type="scientific">Trichothecium roseum</name>
    <dbReference type="NCBI Taxonomy" id="47278"/>
    <lineage>
        <taxon>Eukaryota</taxon>
        <taxon>Fungi</taxon>
        <taxon>Dikarya</taxon>
        <taxon>Ascomycota</taxon>
        <taxon>Pezizomycotina</taxon>
        <taxon>Sordariomycetes</taxon>
        <taxon>Hypocreomycetidae</taxon>
        <taxon>Hypocreales</taxon>
        <taxon>Hypocreales incertae sedis</taxon>
        <taxon>Trichothecium</taxon>
    </lineage>
</organism>
<gene>
    <name evidence="1" type="ORF">N3K66_007173</name>
</gene>
<name>A0ACC0UVQ6_9HYPO</name>
<evidence type="ECO:0000313" key="1">
    <source>
        <dbReference type="EMBL" id="KAI9897317.1"/>
    </source>
</evidence>
<reference evidence="1" key="1">
    <citation type="submission" date="2022-10" db="EMBL/GenBank/DDBJ databases">
        <title>Complete Genome of Trichothecium roseum strain YXFP-22015, a Plant Pathogen Isolated from Citrus.</title>
        <authorList>
            <person name="Wang Y."/>
            <person name="Zhu L."/>
        </authorList>
    </citation>
    <scope>NUCLEOTIDE SEQUENCE</scope>
    <source>
        <strain evidence="1">YXFP-22015</strain>
    </source>
</reference>
<dbReference type="EMBL" id="CM047946">
    <property type="protein sequence ID" value="KAI9897317.1"/>
    <property type="molecule type" value="Genomic_DNA"/>
</dbReference>